<dbReference type="SMART" id="SM00980">
    <property type="entry name" value="THAP"/>
    <property type="match status" value="1"/>
</dbReference>
<dbReference type="AlphaFoldDB" id="A0A131XU26"/>
<dbReference type="GO" id="GO:0043565">
    <property type="term" value="F:sequence-specific DNA binding"/>
    <property type="evidence" value="ECO:0007669"/>
    <property type="project" value="InterPro"/>
</dbReference>
<evidence type="ECO:0000256" key="3">
    <source>
        <dbReference type="ARBA" id="ARBA00022723"/>
    </source>
</evidence>
<reference evidence="15" key="1">
    <citation type="submission" date="2016-02" db="EMBL/GenBank/DDBJ databases">
        <title>RNAseq analyses of the midgut from blood- or serum-fed Ixodes ricinus ticks.</title>
        <authorList>
            <person name="Perner J."/>
            <person name="Provaznik J."/>
            <person name="Schrenkova J."/>
            <person name="Urbanova V."/>
            <person name="Ribeiro J.M."/>
            <person name="Kopacek P."/>
        </authorList>
    </citation>
    <scope>NUCLEOTIDE SEQUENCE</scope>
    <source>
        <tissue evidence="15">Gut</tissue>
    </source>
</reference>
<evidence type="ECO:0000256" key="2">
    <source>
        <dbReference type="ARBA" id="ARBA00006177"/>
    </source>
</evidence>
<protein>
    <recommendedName>
        <fullName evidence="14">THAP-type domain-containing protein</fullName>
    </recommendedName>
</protein>
<keyword evidence="7" id="KW-0175">Coiled coil</keyword>
<evidence type="ECO:0000256" key="11">
    <source>
        <dbReference type="ARBA" id="ARBA00023306"/>
    </source>
</evidence>
<dbReference type="Pfam" id="PF05485">
    <property type="entry name" value="THAP"/>
    <property type="match status" value="1"/>
</dbReference>
<dbReference type="PROSITE" id="PS50950">
    <property type="entry name" value="ZF_THAP"/>
    <property type="match status" value="1"/>
</dbReference>
<evidence type="ECO:0000256" key="4">
    <source>
        <dbReference type="ARBA" id="ARBA00022771"/>
    </source>
</evidence>
<accession>A0A131XU26</accession>
<dbReference type="InterPro" id="IPR026516">
    <property type="entry name" value="THAP1/10"/>
</dbReference>
<feature type="compositionally biased region" description="Basic and acidic residues" evidence="13">
    <location>
        <begin position="102"/>
        <end position="114"/>
    </location>
</feature>
<dbReference type="GO" id="GO:0005654">
    <property type="term" value="C:nucleoplasm"/>
    <property type="evidence" value="ECO:0007669"/>
    <property type="project" value="UniProtKB-SubCell"/>
</dbReference>
<evidence type="ECO:0000256" key="1">
    <source>
        <dbReference type="ARBA" id="ARBA00004642"/>
    </source>
</evidence>
<comment type="similarity">
    <text evidence="2">Belongs to the THAP1 family.</text>
</comment>
<feature type="domain" description="THAP-type" evidence="14">
    <location>
        <begin position="1"/>
        <end position="90"/>
    </location>
</feature>
<evidence type="ECO:0000256" key="5">
    <source>
        <dbReference type="ARBA" id="ARBA00022833"/>
    </source>
</evidence>
<evidence type="ECO:0000256" key="7">
    <source>
        <dbReference type="ARBA" id="ARBA00023054"/>
    </source>
</evidence>
<evidence type="ECO:0000256" key="8">
    <source>
        <dbReference type="ARBA" id="ARBA00023125"/>
    </source>
</evidence>
<evidence type="ECO:0000256" key="13">
    <source>
        <dbReference type="SAM" id="MobiDB-lite"/>
    </source>
</evidence>
<sequence>MSASSGRQCWAKGCRTRAGNSRGLQLFRFPSDRTLLKQWCLNSGRSELLSQDRASLHQSGAALCEKHFKKSQFMPLEPKQLLWNAVPTVFPLPMTVSKQQAKRFEEPTRGEPTRGEPPSVNDYEMAALPTFGRERLVGIARKQWHEIKRLRTHVRSLEKSLASGLAADETYLLDVLSRNLEGTLLDRVVDIIVGDLDCDDSEQQDA</sequence>
<keyword evidence="10" id="KW-0539">Nucleus</keyword>
<dbReference type="EMBL" id="GEFM01006236">
    <property type="protein sequence ID" value="JAP69560.1"/>
    <property type="molecule type" value="mRNA"/>
</dbReference>
<keyword evidence="4 12" id="KW-0863">Zinc-finger</keyword>
<proteinExistence type="evidence at transcript level"/>
<keyword evidence="8 12" id="KW-0238">DNA-binding</keyword>
<dbReference type="InterPro" id="IPR006612">
    <property type="entry name" value="THAP_Znf"/>
</dbReference>
<organism evidence="15">
    <name type="scientific">Ixodes ricinus</name>
    <name type="common">Common tick</name>
    <name type="synonym">Acarus ricinus</name>
    <dbReference type="NCBI Taxonomy" id="34613"/>
    <lineage>
        <taxon>Eukaryota</taxon>
        <taxon>Metazoa</taxon>
        <taxon>Ecdysozoa</taxon>
        <taxon>Arthropoda</taxon>
        <taxon>Chelicerata</taxon>
        <taxon>Arachnida</taxon>
        <taxon>Acari</taxon>
        <taxon>Parasitiformes</taxon>
        <taxon>Ixodida</taxon>
        <taxon>Ixodoidea</taxon>
        <taxon>Ixodidae</taxon>
        <taxon>Ixodinae</taxon>
        <taxon>Ixodes</taxon>
    </lineage>
</organism>
<keyword evidence="9" id="KW-0804">Transcription</keyword>
<keyword evidence="3" id="KW-0479">Metal-binding</keyword>
<evidence type="ECO:0000256" key="6">
    <source>
        <dbReference type="ARBA" id="ARBA00023015"/>
    </source>
</evidence>
<dbReference type="SMART" id="SM00692">
    <property type="entry name" value="DM3"/>
    <property type="match status" value="1"/>
</dbReference>
<dbReference type="PANTHER" id="PTHR46600">
    <property type="entry name" value="THAP DOMAIN-CONTAINING"/>
    <property type="match status" value="1"/>
</dbReference>
<dbReference type="GO" id="GO:0008270">
    <property type="term" value="F:zinc ion binding"/>
    <property type="evidence" value="ECO:0007669"/>
    <property type="project" value="UniProtKB-KW"/>
</dbReference>
<keyword evidence="11" id="KW-0131">Cell cycle</keyword>
<evidence type="ECO:0000256" key="12">
    <source>
        <dbReference type="PROSITE-ProRule" id="PRU00309"/>
    </source>
</evidence>
<keyword evidence="5" id="KW-0862">Zinc</keyword>
<evidence type="ECO:0000256" key="9">
    <source>
        <dbReference type="ARBA" id="ARBA00023163"/>
    </source>
</evidence>
<feature type="region of interest" description="Disordered" evidence="13">
    <location>
        <begin position="101"/>
        <end position="120"/>
    </location>
</feature>
<evidence type="ECO:0000256" key="10">
    <source>
        <dbReference type="ARBA" id="ARBA00023242"/>
    </source>
</evidence>
<name>A0A131XU26_IXORI</name>
<evidence type="ECO:0000313" key="15">
    <source>
        <dbReference type="EMBL" id="JAP69560.1"/>
    </source>
</evidence>
<evidence type="ECO:0000259" key="14">
    <source>
        <dbReference type="PROSITE" id="PS50950"/>
    </source>
</evidence>
<dbReference type="SUPFAM" id="SSF57716">
    <property type="entry name" value="Glucocorticoid receptor-like (DNA-binding domain)"/>
    <property type="match status" value="1"/>
</dbReference>
<keyword evidence="6" id="KW-0805">Transcription regulation</keyword>
<dbReference type="PANTHER" id="PTHR46600:SF1">
    <property type="entry name" value="THAP DOMAIN-CONTAINING PROTEIN 1"/>
    <property type="match status" value="1"/>
</dbReference>
<comment type="subcellular location">
    <subcellularLocation>
        <location evidence="1">Nucleus</location>
        <location evidence="1">Nucleoplasm</location>
    </subcellularLocation>
</comment>